<protein>
    <submittedName>
        <fullName evidence="1">Uncharacterized protein</fullName>
    </submittedName>
</protein>
<organism evidence="1 2">
    <name type="scientific">Cichorium intybus</name>
    <name type="common">Chicory</name>
    <dbReference type="NCBI Taxonomy" id="13427"/>
    <lineage>
        <taxon>Eukaryota</taxon>
        <taxon>Viridiplantae</taxon>
        <taxon>Streptophyta</taxon>
        <taxon>Embryophyta</taxon>
        <taxon>Tracheophyta</taxon>
        <taxon>Spermatophyta</taxon>
        <taxon>Magnoliopsida</taxon>
        <taxon>eudicotyledons</taxon>
        <taxon>Gunneridae</taxon>
        <taxon>Pentapetalae</taxon>
        <taxon>asterids</taxon>
        <taxon>campanulids</taxon>
        <taxon>Asterales</taxon>
        <taxon>Asteraceae</taxon>
        <taxon>Cichorioideae</taxon>
        <taxon>Cichorieae</taxon>
        <taxon>Cichoriinae</taxon>
        <taxon>Cichorium</taxon>
    </lineage>
</organism>
<dbReference type="EMBL" id="CM042015">
    <property type="protein sequence ID" value="KAI3709637.1"/>
    <property type="molecule type" value="Genomic_DNA"/>
</dbReference>
<sequence length="126" mass="14118">MGKVLSKPSNQASKDFSENPQIITQFVLTHTLNNSLIFEKTRKLSKPSNQASKYLSTHICGAHIVAPCPHDGACPLDNTRKYCHLVQRLQRTTSQLAYKQSNGVPLGGFEDEKFSYVVFRRGPRPT</sequence>
<gene>
    <name evidence="1" type="ORF">L2E82_39403</name>
</gene>
<reference evidence="1 2" key="2">
    <citation type="journal article" date="2022" name="Mol. Ecol. Resour.">
        <title>The genomes of chicory, endive, great burdock and yacon provide insights into Asteraceae paleo-polyploidization history and plant inulin production.</title>
        <authorList>
            <person name="Fan W."/>
            <person name="Wang S."/>
            <person name="Wang H."/>
            <person name="Wang A."/>
            <person name="Jiang F."/>
            <person name="Liu H."/>
            <person name="Zhao H."/>
            <person name="Xu D."/>
            <person name="Zhang Y."/>
        </authorList>
    </citation>
    <scope>NUCLEOTIDE SEQUENCE [LARGE SCALE GENOMIC DNA]</scope>
    <source>
        <strain evidence="2">cv. Punajuju</strain>
        <tissue evidence="1">Leaves</tissue>
    </source>
</reference>
<comment type="caution">
    <text evidence="1">The sequence shown here is derived from an EMBL/GenBank/DDBJ whole genome shotgun (WGS) entry which is preliminary data.</text>
</comment>
<evidence type="ECO:0000313" key="1">
    <source>
        <dbReference type="EMBL" id="KAI3709637.1"/>
    </source>
</evidence>
<evidence type="ECO:0000313" key="2">
    <source>
        <dbReference type="Proteomes" id="UP001055811"/>
    </source>
</evidence>
<keyword evidence="2" id="KW-1185">Reference proteome</keyword>
<name>A0ACB9AHL8_CICIN</name>
<proteinExistence type="predicted"/>
<accession>A0ACB9AHL8</accession>
<reference evidence="2" key="1">
    <citation type="journal article" date="2022" name="Mol. Ecol. Resour.">
        <title>The genomes of chicory, endive, great burdock and yacon provide insights into Asteraceae palaeo-polyploidization history and plant inulin production.</title>
        <authorList>
            <person name="Fan W."/>
            <person name="Wang S."/>
            <person name="Wang H."/>
            <person name="Wang A."/>
            <person name="Jiang F."/>
            <person name="Liu H."/>
            <person name="Zhao H."/>
            <person name="Xu D."/>
            <person name="Zhang Y."/>
        </authorList>
    </citation>
    <scope>NUCLEOTIDE SEQUENCE [LARGE SCALE GENOMIC DNA]</scope>
    <source>
        <strain evidence="2">cv. Punajuju</strain>
    </source>
</reference>
<dbReference type="Proteomes" id="UP001055811">
    <property type="component" value="Linkage Group LG07"/>
</dbReference>